<sequence length="120" mass="13553">AAPPPPKYPAGDRSHIPDSLKPTYEFLSQELARLRQTTPPNQKRLVDDTDRRVNLLFDALNCETLSKNTSEILFALIRAMSERNRDAALMIHADMLKAATTSNEDIMTWAMGVKQLCIRL</sequence>
<protein>
    <recommendedName>
        <fullName evidence="6">SRA1/Sec31 domain-containing protein</fullName>
    </recommendedName>
</protein>
<dbReference type="HOGENOM" id="CLU_135189_0_0_1"/>
<proteinExistence type="predicted"/>
<keyword evidence="3" id="KW-0677">Repeat</keyword>
<evidence type="ECO:0000256" key="2">
    <source>
        <dbReference type="ARBA" id="ARBA00022574"/>
    </source>
</evidence>
<dbReference type="InterPro" id="IPR040251">
    <property type="entry name" value="SEC31-like"/>
</dbReference>
<accession>A0A0C9TAB6</accession>
<evidence type="ECO:0008006" key="6">
    <source>
        <dbReference type="Google" id="ProtNLM"/>
    </source>
</evidence>
<feature type="non-terminal residue" evidence="4">
    <location>
        <position position="120"/>
    </location>
</feature>
<dbReference type="GO" id="GO:0090110">
    <property type="term" value="P:COPII-coated vesicle cargo loading"/>
    <property type="evidence" value="ECO:0007669"/>
    <property type="project" value="TreeGrafter"/>
</dbReference>
<dbReference type="GO" id="GO:0005198">
    <property type="term" value="F:structural molecule activity"/>
    <property type="evidence" value="ECO:0007669"/>
    <property type="project" value="TreeGrafter"/>
</dbReference>
<dbReference type="GO" id="GO:0070971">
    <property type="term" value="C:endoplasmic reticulum exit site"/>
    <property type="evidence" value="ECO:0007669"/>
    <property type="project" value="TreeGrafter"/>
</dbReference>
<dbReference type="PANTHER" id="PTHR13923:SF11">
    <property type="entry name" value="SECRETORY 31, ISOFORM D"/>
    <property type="match status" value="1"/>
</dbReference>
<evidence type="ECO:0000256" key="3">
    <source>
        <dbReference type="ARBA" id="ARBA00022737"/>
    </source>
</evidence>
<dbReference type="Gene3D" id="1.20.940.10">
    <property type="entry name" value="Functional domain of the splicing factor Prp18"/>
    <property type="match status" value="1"/>
</dbReference>
<dbReference type="OrthoDB" id="542917at2759"/>
<gene>
    <name evidence="4" type="ORF">M422DRAFT_272983</name>
</gene>
<keyword evidence="1" id="KW-0813">Transport</keyword>
<keyword evidence="5" id="KW-1185">Reference proteome</keyword>
<dbReference type="GO" id="GO:0007029">
    <property type="term" value="P:endoplasmic reticulum organization"/>
    <property type="evidence" value="ECO:0007669"/>
    <property type="project" value="TreeGrafter"/>
</dbReference>
<dbReference type="GO" id="GO:0030127">
    <property type="term" value="C:COPII vesicle coat"/>
    <property type="evidence" value="ECO:0007669"/>
    <property type="project" value="TreeGrafter"/>
</dbReference>
<dbReference type="Proteomes" id="UP000054279">
    <property type="component" value="Unassembled WGS sequence"/>
</dbReference>
<name>A0A0C9TAB6_SPHS4</name>
<evidence type="ECO:0000313" key="5">
    <source>
        <dbReference type="Proteomes" id="UP000054279"/>
    </source>
</evidence>
<evidence type="ECO:0000256" key="1">
    <source>
        <dbReference type="ARBA" id="ARBA00022448"/>
    </source>
</evidence>
<organism evidence="4 5">
    <name type="scientific">Sphaerobolus stellatus (strain SS14)</name>
    <dbReference type="NCBI Taxonomy" id="990650"/>
    <lineage>
        <taxon>Eukaryota</taxon>
        <taxon>Fungi</taxon>
        <taxon>Dikarya</taxon>
        <taxon>Basidiomycota</taxon>
        <taxon>Agaricomycotina</taxon>
        <taxon>Agaricomycetes</taxon>
        <taxon>Phallomycetidae</taxon>
        <taxon>Geastrales</taxon>
        <taxon>Sphaerobolaceae</taxon>
        <taxon>Sphaerobolus</taxon>
    </lineage>
</organism>
<dbReference type="AlphaFoldDB" id="A0A0C9TAB6"/>
<dbReference type="PANTHER" id="PTHR13923">
    <property type="entry name" value="SEC31-RELATED PROTEIN"/>
    <property type="match status" value="1"/>
</dbReference>
<reference evidence="4 5" key="1">
    <citation type="submission" date="2014-06" db="EMBL/GenBank/DDBJ databases">
        <title>Evolutionary Origins and Diversification of the Mycorrhizal Mutualists.</title>
        <authorList>
            <consortium name="DOE Joint Genome Institute"/>
            <consortium name="Mycorrhizal Genomics Consortium"/>
            <person name="Kohler A."/>
            <person name="Kuo A."/>
            <person name="Nagy L.G."/>
            <person name="Floudas D."/>
            <person name="Copeland A."/>
            <person name="Barry K.W."/>
            <person name="Cichocki N."/>
            <person name="Veneault-Fourrey C."/>
            <person name="LaButti K."/>
            <person name="Lindquist E.A."/>
            <person name="Lipzen A."/>
            <person name="Lundell T."/>
            <person name="Morin E."/>
            <person name="Murat C."/>
            <person name="Riley R."/>
            <person name="Ohm R."/>
            <person name="Sun H."/>
            <person name="Tunlid A."/>
            <person name="Henrissat B."/>
            <person name="Grigoriev I.V."/>
            <person name="Hibbett D.S."/>
            <person name="Martin F."/>
        </authorList>
    </citation>
    <scope>NUCLEOTIDE SEQUENCE [LARGE SCALE GENOMIC DNA]</scope>
    <source>
        <strain evidence="4 5">SS14</strain>
    </source>
</reference>
<keyword evidence="2" id="KW-0853">WD repeat</keyword>
<evidence type="ECO:0000313" key="4">
    <source>
        <dbReference type="EMBL" id="KIJ26018.1"/>
    </source>
</evidence>
<dbReference type="EMBL" id="KN837388">
    <property type="protein sequence ID" value="KIJ26018.1"/>
    <property type="molecule type" value="Genomic_DNA"/>
</dbReference>